<gene>
    <name evidence="1" type="ORF">HH215_22540</name>
</gene>
<dbReference type="AlphaFoldDB" id="A0A7Z2ZN02"/>
<evidence type="ECO:0000313" key="1">
    <source>
        <dbReference type="EMBL" id="QJD85688.1"/>
    </source>
</evidence>
<dbReference type="KEGG" id="cheb:HH215_22540"/>
<accession>A0A7Z2ZN02</accession>
<name>A0A7Z2ZN02_9BACL</name>
<reference evidence="1 2" key="1">
    <citation type="submission" date="2020-04" db="EMBL/GenBank/DDBJ databases">
        <title>Genome sequencing of novel species.</title>
        <authorList>
            <person name="Heo J."/>
            <person name="Kim S.-J."/>
            <person name="Kim J.-S."/>
            <person name="Hong S.-B."/>
            <person name="Kwon S.-W."/>
        </authorList>
    </citation>
    <scope>NUCLEOTIDE SEQUENCE [LARGE SCALE GENOMIC DNA]</scope>
    <source>
        <strain evidence="1 2">MFER-1</strain>
    </source>
</reference>
<dbReference type="Proteomes" id="UP000502248">
    <property type="component" value="Chromosome"/>
</dbReference>
<dbReference type="RefSeq" id="WP_169281948.1">
    <property type="nucleotide sequence ID" value="NZ_CP051680.1"/>
</dbReference>
<sequence>MKTVVDFFNEFLEAEYHSTVSIFTKEMSDEESKELTDKTKSFLHSIVKYQHERSGAEFDEDMVEFSEINKNNVIKRHIFLVKEYQNATYGEALSRVIIGNKLYGFYCSYNMKTRKEIGYSQIFFVTDTDEGFKIVYLKRFLDGKWALMHGYEPMQITNTGHVVEVCKVQAPVDAVSLARYEED</sequence>
<organism evidence="1 2">
    <name type="scientific">Cohnella herbarum</name>
    <dbReference type="NCBI Taxonomy" id="2728023"/>
    <lineage>
        <taxon>Bacteria</taxon>
        <taxon>Bacillati</taxon>
        <taxon>Bacillota</taxon>
        <taxon>Bacilli</taxon>
        <taxon>Bacillales</taxon>
        <taxon>Paenibacillaceae</taxon>
        <taxon>Cohnella</taxon>
    </lineage>
</organism>
<evidence type="ECO:0000313" key="2">
    <source>
        <dbReference type="Proteomes" id="UP000502248"/>
    </source>
</evidence>
<keyword evidence="2" id="KW-1185">Reference proteome</keyword>
<protein>
    <submittedName>
        <fullName evidence="1">Uncharacterized protein</fullName>
    </submittedName>
</protein>
<dbReference type="EMBL" id="CP051680">
    <property type="protein sequence ID" value="QJD85688.1"/>
    <property type="molecule type" value="Genomic_DNA"/>
</dbReference>
<proteinExistence type="predicted"/>